<dbReference type="Pfam" id="PF01904">
    <property type="entry name" value="DUF72"/>
    <property type="match status" value="1"/>
</dbReference>
<evidence type="ECO:0000313" key="2">
    <source>
        <dbReference type="EMBL" id="MEK8031441.1"/>
    </source>
</evidence>
<evidence type="ECO:0000313" key="3">
    <source>
        <dbReference type="Proteomes" id="UP001371218"/>
    </source>
</evidence>
<reference evidence="2 3" key="1">
    <citation type="submission" date="2024-04" db="EMBL/GenBank/DDBJ databases">
        <title>Novel species of the genus Ideonella isolated from streams.</title>
        <authorList>
            <person name="Lu H."/>
        </authorList>
    </citation>
    <scope>NUCLEOTIDE SEQUENCE [LARGE SCALE GENOMIC DNA]</scope>
    <source>
        <strain evidence="2 3">DXS29W</strain>
    </source>
</reference>
<name>A0ABU9BNU9_9BURK</name>
<feature type="region of interest" description="Disordered" evidence="1">
    <location>
        <begin position="1"/>
        <end position="22"/>
    </location>
</feature>
<dbReference type="InterPro" id="IPR002763">
    <property type="entry name" value="DUF72"/>
</dbReference>
<dbReference type="PANTHER" id="PTHR30348">
    <property type="entry name" value="UNCHARACTERIZED PROTEIN YECE"/>
    <property type="match status" value="1"/>
</dbReference>
<dbReference type="RefSeq" id="WP_341425819.1">
    <property type="nucleotide sequence ID" value="NZ_JBBUTG010000005.1"/>
</dbReference>
<keyword evidence="3" id="KW-1185">Reference proteome</keyword>
<evidence type="ECO:0000256" key="1">
    <source>
        <dbReference type="SAM" id="MobiDB-lite"/>
    </source>
</evidence>
<dbReference type="PANTHER" id="PTHR30348:SF13">
    <property type="entry name" value="UPF0759 PROTEIN YUNF"/>
    <property type="match status" value="1"/>
</dbReference>
<dbReference type="Gene3D" id="3.20.20.410">
    <property type="entry name" value="Protein of unknown function UPF0759"/>
    <property type="match status" value="1"/>
</dbReference>
<dbReference type="SUPFAM" id="SSF117396">
    <property type="entry name" value="TM1631-like"/>
    <property type="match status" value="1"/>
</dbReference>
<dbReference type="Proteomes" id="UP001371218">
    <property type="component" value="Unassembled WGS sequence"/>
</dbReference>
<organism evidence="2 3">
    <name type="scientific">Ideonella lacteola</name>
    <dbReference type="NCBI Taxonomy" id="2984193"/>
    <lineage>
        <taxon>Bacteria</taxon>
        <taxon>Pseudomonadati</taxon>
        <taxon>Pseudomonadota</taxon>
        <taxon>Betaproteobacteria</taxon>
        <taxon>Burkholderiales</taxon>
        <taxon>Sphaerotilaceae</taxon>
        <taxon>Ideonella</taxon>
    </lineage>
</organism>
<accession>A0ABU9BNU9</accession>
<dbReference type="InterPro" id="IPR036520">
    <property type="entry name" value="UPF0759_sf"/>
</dbReference>
<sequence length="334" mass="38216">MAHELTQDDLFPAEPPGPVGRRRNVRIGTCSWTDPSLIKAKTFYPRGCSSAEQRLAYYASQFPIVEVDSSFFALPDPVHAQLWAQRTPSDFEFNVKAFRLLTGHQTPPEVFPPDIKPHLPPLSGRKKNYYYADLPSELRDEIWFRFLHALKPLQAAQKLRAVHFQFAPWVNRTPEWRTHVEHCVERMAGQLVAVEFRNQSWLAESQAERTLAWEREMGVAHVVVDEPQGVGNYAQGVWKSTHPALSVVRLHGRNADTWMAKDLKASSERFNYEYPDHELQELAAQIDTLAEDVFELQVLVNVNFEDQGIRAAQKLARIMRVHEQPDSAKPNDAA</sequence>
<protein>
    <submittedName>
        <fullName evidence="2">DUF72 domain-containing protein</fullName>
    </submittedName>
</protein>
<proteinExistence type="predicted"/>
<dbReference type="EMBL" id="JBBUTG010000005">
    <property type="protein sequence ID" value="MEK8031441.1"/>
    <property type="molecule type" value="Genomic_DNA"/>
</dbReference>
<comment type="caution">
    <text evidence="2">The sequence shown here is derived from an EMBL/GenBank/DDBJ whole genome shotgun (WGS) entry which is preliminary data.</text>
</comment>
<gene>
    <name evidence="2" type="ORF">AACH06_11485</name>
</gene>